<organism evidence="2 3">
    <name type="scientific">Streptomyces coryli</name>
    <dbReference type="NCBI Taxonomy" id="1128680"/>
    <lineage>
        <taxon>Bacteria</taxon>
        <taxon>Bacillati</taxon>
        <taxon>Actinomycetota</taxon>
        <taxon>Actinomycetes</taxon>
        <taxon>Kitasatosporales</taxon>
        <taxon>Streptomycetaceae</taxon>
        <taxon>Streptomyces</taxon>
    </lineage>
</organism>
<dbReference type="EMBL" id="JAAKZV010000030">
    <property type="protein sequence ID" value="NGN64273.1"/>
    <property type="molecule type" value="Genomic_DNA"/>
</dbReference>
<dbReference type="InterPro" id="IPR041581">
    <property type="entry name" value="Glyoxalase_6"/>
</dbReference>
<sequence>MIGELECIVLDCPDPHALAVFYSGLLGGEVNRPDPRWGPGEDFATLHPPAAPPLCFQRVADHRPPRCPTRRRGGGC</sequence>
<dbReference type="SUPFAM" id="SSF54593">
    <property type="entry name" value="Glyoxalase/Bleomycin resistance protein/Dihydroxybiphenyl dioxygenase"/>
    <property type="match status" value="1"/>
</dbReference>
<dbReference type="Pfam" id="PF18029">
    <property type="entry name" value="Glyoxalase_6"/>
    <property type="match status" value="1"/>
</dbReference>
<evidence type="ECO:0000313" key="2">
    <source>
        <dbReference type="EMBL" id="NGN64273.1"/>
    </source>
</evidence>
<protein>
    <submittedName>
        <fullName evidence="2">VOC family protein</fullName>
    </submittedName>
</protein>
<dbReference type="InterPro" id="IPR029068">
    <property type="entry name" value="Glyas_Bleomycin-R_OHBP_Dase"/>
</dbReference>
<evidence type="ECO:0000259" key="1">
    <source>
        <dbReference type="Pfam" id="PF18029"/>
    </source>
</evidence>
<dbReference type="Gene3D" id="3.10.180.10">
    <property type="entry name" value="2,3-Dihydroxybiphenyl 1,2-Dioxygenase, domain 1"/>
    <property type="match status" value="1"/>
</dbReference>
<name>A0A6G4TWT0_9ACTN</name>
<reference evidence="2 3" key="1">
    <citation type="submission" date="2020-02" db="EMBL/GenBank/DDBJ databases">
        <title>Whole-genome analyses of novel actinobacteria.</title>
        <authorList>
            <person name="Sahin N."/>
        </authorList>
    </citation>
    <scope>NUCLEOTIDE SEQUENCE [LARGE SCALE GENOMIC DNA]</scope>
    <source>
        <strain evidence="2 3">A7024</strain>
    </source>
</reference>
<gene>
    <name evidence="2" type="ORF">G5C51_10205</name>
</gene>
<dbReference type="RefSeq" id="WP_276617613.1">
    <property type="nucleotide sequence ID" value="NZ_JAAKZV010000030.1"/>
</dbReference>
<keyword evidence="3" id="KW-1185">Reference proteome</keyword>
<dbReference type="Proteomes" id="UP000481583">
    <property type="component" value="Unassembled WGS sequence"/>
</dbReference>
<feature type="non-terminal residue" evidence="2">
    <location>
        <position position="76"/>
    </location>
</feature>
<accession>A0A6G4TWT0</accession>
<evidence type="ECO:0000313" key="3">
    <source>
        <dbReference type="Proteomes" id="UP000481583"/>
    </source>
</evidence>
<feature type="domain" description="Glyoxalase-like" evidence="1">
    <location>
        <begin position="8"/>
        <end position="65"/>
    </location>
</feature>
<proteinExistence type="predicted"/>
<comment type="caution">
    <text evidence="2">The sequence shown here is derived from an EMBL/GenBank/DDBJ whole genome shotgun (WGS) entry which is preliminary data.</text>
</comment>
<dbReference type="AlphaFoldDB" id="A0A6G4TWT0"/>